<protein>
    <recommendedName>
        <fullName evidence="3">AAA family ATPase</fullName>
    </recommendedName>
</protein>
<dbReference type="EMBL" id="VAUA01000007">
    <property type="protein sequence ID" value="TLP61417.1"/>
    <property type="molecule type" value="Genomic_DNA"/>
</dbReference>
<dbReference type="RefSeq" id="WP_138163805.1">
    <property type="nucleotide sequence ID" value="NZ_VAUA01000007.1"/>
</dbReference>
<accession>A0ABY2UWS8</accession>
<evidence type="ECO:0008006" key="3">
    <source>
        <dbReference type="Google" id="ProtNLM"/>
    </source>
</evidence>
<comment type="caution">
    <text evidence="1">The sequence shown here is derived from an EMBL/GenBank/DDBJ whole genome shotgun (WGS) entry which is preliminary data.</text>
</comment>
<name>A0ABY2UWS8_9RHOB</name>
<dbReference type="Gene3D" id="3.40.50.300">
    <property type="entry name" value="P-loop containing nucleotide triphosphate hydrolases"/>
    <property type="match status" value="1"/>
</dbReference>
<dbReference type="Pfam" id="PF13238">
    <property type="entry name" value="AAA_18"/>
    <property type="match status" value="1"/>
</dbReference>
<dbReference type="InterPro" id="IPR027417">
    <property type="entry name" value="P-loop_NTPase"/>
</dbReference>
<dbReference type="Proteomes" id="UP000305041">
    <property type="component" value="Unassembled WGS sequence"/>
</dbReference>
<reference evidence="1 2" key="1">
    <citation type="submission" date="2019-05" db="EMBL/GenBank/DDBJ databases">
        <title>Draft genome sequence of Pelagicola sp. DSW4-44.</title>
        <authorList>
            <person name="Oh J."/>
        </authorList>
    </citation>
    <scope>NUCLEOTIDE SEQUENCE [LARGE SCALE GENOMIC DNA]</scope>
    <source>
        <strain evidence="1 2">DSW4-44</strain>
    </source>
</reference>
<sequence length="187" mass="20912">MATVEMKRAIVVTSLPASGKTTVARHLAAQLGYPLLDKDDFLEVLYEKQLPETWRARRALSKISDVQFQERASLLDRVVLVSHWRPTCGPQDTGTPTQWLRDHFPSLIEVHCKCSPETATTRFLSPTRHPGHRDQDRKPEDLAASLVQLSNGYPLDIGPLLTIDTETKFDLSDLADRVAVELGRSGV</sequence>
<gene>
    <name evidence="1" type="ORF">FEE96_14335</name>
</gene>
<organism evidence="1 2">
    <name type="scientific">Parasedimentitalea maritima</name>
    <dbReference type="NCBI Taxonomy" id="2578117"/>
    <lineage>
        <taxon>Bacteria</taxon>
        <taxon>Pseudomonadati</taxon>
        <taxon>Pseudomonadota</taxon>
        <taxon>Alphaproteobacteria</taxon>
        <taxon>Rhodobacterales</taxon>
        <taxon>Paracoccaceae</taxon>
        <taxon>Parasedimentitalea</taxon>
    </lineage>
</organism>
<proteinExistence type="predicted"/>
<keyword evidence="2" id="KW-1185">Reference proteome</keyword>
<dbReference type="SUPFAM" id="SSF52540">
    <property type="entry name" value="P-loop containing nucleoside triphosphate hydrolases"/>
    <property type="match status" value="1"/>
</dbReference>
<evidence type="ECO:0000313" key="2">
    <source>
        <dbReference type="Proteomes" id="UP000305041"/>
    </source>
</evidence>
<evidence type="ECO:0000313" key="1">
    <source>
        <dbReference type="EMBL" id="TLP61417.1"/>
    </source>
</evidence>